<accession>A0A371B375</accession>
<name>A0A371B375_9BRAD</name>
<evidence type="ECO:0008006" key="4">
    <source>
        <dbReference type="Google" id="ProtNLM"/>
    </source>
</evidence>
<evidence type="ECO:0000313" key="2">
    <source>
        <dbReference type="EMBL" id="RDV01957.1"/>
    </source>
</evidence>
<feature type="chain" id="PRO_5016672595" description="DUF4189 domain-containing protein" evidence="1">
    <location>
        <begin position="23"/>
        <end position="103"/>
    </location>
</feature>
<dbReference type="Proteomes" id="UP000263993">
    <property type="component" value="Unassembled WGS sequence"/>
</dbReference>
<evidence type="ECO:0000313" key="3">
    <source>
        <dbReference type="Proteomes" id="UP000263993"/>
    </source>
</evidence>
<comment type="caution">
    <text evidence="2">The sequence shown here is derived from an EMBL/GenBank/DDBJ whole genome shotgun (WGS) entry which is preliminary data.</text>
</comment>
<dbReference type="EMBL" id="QRGO01000002">
    <property type="protein sequence ID" value="RDV01957.1"/>
    <property type="molecule type" value="Genomic_DNA"/>
</dbReference>
<keyword evidence="3" id="KW-1185">Reference proteome</keyword>
<protein>
    <recommendedName>
        <fullName evidence="4">DUF4189 domain-containing protein</fullName>
    </recommendedName>
</protein>
<feature type="signal peptide" evidence="1">
    <location>
        <begin position="1"/>
        <end position="22"/>
    </location>
</feature>
<keyword evidence="1" id="KW-0732">Signal</keyword>
<dbReference type="AlphaFoldDB" id="A0A371B375"/>
<dbReference type="RefSeq" id="WP_115518080.1">
    <property type="nucleotide sequence ID" value="NZ_QRGO01000002.1"/>
</dbReference>
<sequence>MRRLLVSLALLSGLAFAGTAQAERKMFIISADVGGYGVDRCLANGAACGAPAAAAYCRSQNFATAMSFSKVDRDDITGAIPAGGSGGCKGASCDDVVAIVCSR</sequence>
<proteinExistence type="predicted"/>
<evidence type="ECO:0000256" key="1">
    <source>
        <dbReference type="SAM" id="SignalP"/>
    </source>
</evidence>
<gene>
    <name evidence="2" type="ORF">DXH78_15215</name>
</gene>
<organism evidence="2 3">
    <name type="scientific">Undibacter mobilis</name>
    <dbReference type="NCBI Taxonomy" id="2292256"/>
    <lineage>
        <taxon>Bacteria</taxon>
        <taxon>Pseudomonadati</taxon>
        <taxon>Pseudomonadota</taxon>
        <taxon>Alphaproteobacteria</taxon>
        <taxon>Hyphomicrobiales</taxon>
        <taxon>Nitrobacteraceae</taxon>
        <taxon>Undibacter</taxon>
    </lineage>
</organism>
<reference evidence="3" key="1">
    <citation type="submission" date="2018-08" db="EMBL/GenBank/DDBJ databases">
        <authorList>
            <person name="Kim S.-J."/>
            <person name="Jung G.-Y."/>
        </authorList>
    </citation>
    <scope>NUCLEOTIDE SEQUENCE [LARGE SCALE GENOMIC DNA]</scope>
    <source>
        <strain evidence="3">GY_H</strain>
    </source>
</reference>